<evidence type="ECO:0000259" key="1">
    <source>
        <dbReference type="Pfam" id="PF13808"/>
    </source>
</evidence>
<proteinExistence type="predicted"/>
<dbReference type="InterPro" id="IPR032806">
    <property type="entry name" value="YbfD_N"/>
</dbReference>
<dbReference type="RefSeq" id="WP_184436366.1">
    <property type="nucleotide sequence ID" value="NZ_JACIGI010000025.1"/>
</dbReference>
<comment type="caution">
    <text evidence="2">The sequence shown here is derived from an EMBL/GenBank/DDBJ whole genome shotgun (WGS) entry which is preliminary data.</text>
</comment>
<accession>A0A7W6WLM9</accession>
<evidence type="ECO:0000313" key="3">
    <source>
        <dbReference type="Proteomes" id="UP000555728"/>
    </source>
</evidence>
<reference evidence="2 3" key="1">
    <citation type="submission" date="2020-08" db="EMBL/GenBank/DDBJ databases">
        <title>Genome sequencing of Purple Non-Sulfur Bacteria from various extreme environments.</title>
        <authorList>
            <person name="Mayer M."/>
        </authorList>
    </citation>
    <scope>NUCLEOTIDE SEQUENCE [LARGE SCALE GENOMIC DNA]</scope>
    <source>
        <strain evidence="2 3">JA135</strain>
    </source>
</reference>
<protein>
    <recommendedName>
        <fullName evidence="1">H repeat-associated protein N-terminal domain-containing protein</fullName>
    </recommendedName>
</protein>
<sequence length="67" mass="7880">MEEMVVKDRRRLLLKHFGEVKDPRDRAEVMYPMPQVLFLGMCASIAGCDDYDEIADWGVHHLDFIRN</sequence>
<keyword evidence="3" id="KW-1185">Reference proteome</keyword>
<dbReference type="AlphaFoldDB" id="A0A7W6WLM9"/>
<feature type="domain" description="H repeat-associated protein N-terminal" evidence="1">
    <location>
        <begin position="15"/>
        <end position="66"/>
    </location>
</feature>
<organism evidence="2 3">
    <name type="scientific">Roseospira goensis</name>
    <dbReference type="NCBI Taxonomy" id="391922"/>
    <lineage>
        <taxon>Bacteria</taxon>
        <taxon>Pseudomonadati</taxon>
        <taxon>Pseudomonadota</taxon>
        <taxon>Alphaproteobacteria</taxon>
        <taxon>Rhodospirillales</taxon>
        <taxon>Rhodospirillaceae</taxon>
        <taxon>Roseospira</taxon>
    </lineage>
</organism>
<dbReference type="Proteomes" id="UP000555728">
    <property type="component" value="Unassembled WGS sequence"/>
</dbReference>
<evidence type="ECO:0000313" key="2">
    <source>
        <dbReference type="EMBL" id="MBB4287024.1"/>
    </source>
</evidence>
<gene>
    <name evidence="2" type="ORF">GGD88_002767</name>
</gene>
<dbReference type="Pfam" id="PF13808">
    <property type="entry name" value="DDE_Tnp_1_assoc"/>
    <property type="match status" value="1"/>
</dbReference>
<dbReference type="EMBL" id="JACIGI010000025">
    <property type="protein sequence ID" value="MBB4287024.1"/>
    <property type="molecule type" value="Genomic_DNA"/>
</dbReference>
<name>A0A7W6WLM9_9PROT</name>